<keyword evidence="2" id="KW-1185">Reference proteome</keyword>
<organism evidence="1 2">
    <name type="scientific">Dongia sedimenti</name>
    <dbReference type="NCBI Taxonomy" id="3064282"/>
    <lineage>
        <taxon>Bacteria</taxon>
        <taxon>Pseudomonadati</taxon>
        <taxon>Pseudomonadota</taxon>
        <taxon>Alphaproteobacteria</taxon>
        <taxon>Rhodospirillales</taxon>
        <taxon>Dongiaceae</taxon>
        <taxon>Dongia</taxon>
    </lineage>
</organism>
<reference evidence="2" key="1">
    <citation type="submission" date="2023-08" db="EMBL/GenBank/DDBJ databases">
        <title>Rhodospirillaceae gen. nov., a novel taxon isolated from the Yangtze River Yuezi River estuary sludge.</title>
        <authorList>
            <person name="Ruan L."/>
        </authorList>
    </citation>
    <scope>NUCLEOTIDE SEQUENCE [LARGE SCALE GENOMIC DNA]</scope>
    <source>
        <strain evidence="2">R-7</strain>
    </source>
</reference>
<accession>A0ABU0YRU3</accession>
<gene>
    <name evidence="1" type="ORF">Q8A70_22340</name>
</gene>
<proteinExistence type="predicted"/>
<dbReference type="RefSeq" id="WP_379959736.1">
    <property type="nucleotide sequence ID" value="NZ_JAUYVI010000007.1"/>
</dbReference>
<comment type="caution">
    <text evidence="1">The sequence shown here is derived from an EMBL/GenBank/DDBJ whole genome shotgun (WGS) entry which is preliminary data.</text>
</comment>
<protein>
    <submittedName>
        <fullName evidence="1">Uncharacterized protein</fullName>
    </submittedName>
</protein>
<dbReference type="Proteomes" id="UP001230156">
    <property type="component" value="Unassembled WGS sequence"/>
</dbReference>
<evidence type="ECO:0000313" key="2">
    <source>
        <dbReference type="Proteomes" id="UP001230156"/>
    </source>
</evidence>
<dbReference type="EMBL" id="JAUYVI010000007">
    <property type="protein sequence ID" value="MDQ7250446.1"/>
    <property type="molecule type" value="Genomic_DNA"/>
</dbReference>
<sequence length="84" mass="9382">MDEAIEYRGFKITARVKRLLNGRFRAEHIVTPMNDRAMRATGGVPRLCSAAEVKADRGDPEAAALRTTLEASKAFVDVLYETER</sequence>
<evidence type="ECO:0000313" key="1">
    <source>
        <dbReference type="EMBL" id="MDQ7250446.1"/>
    </source>
</evidence>
<name>A0ABU0YRU3_9PROT</name>